<proteinExistence type="predicted"/>
<sequence length="30" mass="3597">MPLQTCNRWRNVVTVNSDIYNVQKLTKPFM</sequence>
<evidence type="ECO:0000313" key="1">
    <source>
        <dbReference type="EMBL" id="JAE15783.1"/>
    </source>
</evidence>
<accession>A0A0A9G535</accession>
<dbReference type="AlphaFoldDB" id="A0A0A9G535"/>
<dbReference type="EMBL" id="GBRH01182113">
    <property type="protein sequence ID" value="JAE15783.1"/>
    <property type="molecule type" value="Transcribed_RNA"/>
</dbReference>
<organism evidence="1">
    <name type="scientific">Arundo donax</name>
    <name type="common">Giant reed</name>
    <name type="synonym">Donax arundinaceus</name>
    <dbReference type="NCBI Taxonomy" id="35708"/>
    <lineage>
        <taxon>Eukaryota</taxon>
        <taxon>Viridiplantae</taxon>
        <taxon>Streptophyta</taxon>
        <taxon>Embryophyta</taxon>
        <taxon>Tracheophyta</taxon>
        <taxon>Spermatophyta</taxon>
        <taxon>Magnoliopsida</taxon>
        <taxon>Liliopsida</taxon>
        <taxon>Poales</taxon>
        <taxon>Poaceae</taxon>
        <taxon>PACMAD clade</taxon>
        <taxon>Arundinoideae</taxon>
        <taxon>Arundineae</taxon>
        <taxon>Arundo</taxon>
    </lineage>
</organism>
<reference evidence="1" key="2">
    <citation type="journal article" date="2015" name="Data Brief">
        <title>Shoot transcriptome of the giant reed, Arundo donax.</title>
        <authorList>
            <person name="Barrero R.A."/>
            <person name="Guerrero F.D."/>
            <person name="Moolhuijzen P."/>
            <person name="Goolsby J.A."/>
            <person name="Tidwell J."/>
            <person name="Bellgard S.E."/>
            <person name="Bellgard M.I."/>
        </authorList>
    </citation>
    <scope>NUCLEOTIDE SEQUENCE</scope>
    <source>
        <tissue evidence="1">Shoot tissue taken approximately 20 cm above the soil surface</tissue>
    </source>
</reference>
<protein>
    <submittedName>
        <fullName evidence="1">Uncharacterized protein</fullName>
    </submittedName>
</protein>
<reference evidence="1" key="1">
    <citation type="submission" date="2014-09" db="EMBL/GenBank/DDBJ databases">
        <authorList>
            <person name="Magalhaes I.L.F."/>
            <person name="Oliveira U."/>
            <person name="Santos F.R."/>
            <person name="Vidigal T.H.D.A."/>
            <person name="Brescovit A.D."/>
            <person name="Santos A.J."/>
        </authorList>
    </citation>
    <scope>NUCLEOTIDE SEQUENCE</scope>
    <source>
        <tissue evidence="1">Shoot tissue taken approximately 20 cm above the soil surface</tissue>
    </source>
</reference>
<name>A0A0A9G535_ARUDO</name>